<dbReference type="GO" id="GO:0008270">
    <property type="term" value="F:zinc ion binding"/>
    <property type="evidence" value="ECO:0007669"/>
    <property type="project" value="InterPro"/>
</dbReference>
<evidence type="ECO:0008006" key="4">
    <source>
        <dbReference type="Google" id="ProtNLM"/>
    </source>
</evidence>
<reference evidence="2 3" key="1">
    <citation type="journal article" date="2016" name="Mol. Biol. Evol.">
        <title>Genome-Wide Survey of Gut Fungi (Harpellales) Reveals the First Horizontally Transferred Ubiquitin Gene from a Mosquito Host.</title>
        <authorList>
            <person name="Wang Y."/>
            <person name="White M.M."/>
            <person name="Kvist S."/>
            <person name="Moncalvo J.M."/>
        </authorList>
    </citation>
    <scope>NUCLEOTIDE SEQUENCE [LARGE SCALE GENOMIC DNA]</scope>
    <source>
        <strain evidence="2 3">ALG-7-W6</strain>
    </source>
</reference>
<accession>A0A1R0H2C2</accession>
<dbReference type="AlphaFoldDB" id="A0A1R0H2C2"/>
<dbReference type="Proteomes" id="UP000187455">
    <property type="component" value="Unassembled WGS sequence"/>
</dbReference>
<dbReference type="EMBL" id="LSSL01000972">
    <property type="protein sequence ID" value="OLY83292.1"/>
    <property type="molecule type" value="Genomic_DNA"/>
</dbReference>
<comment type="caution">
    <text evidence="2">The sequence shown here is derived from an EMBL/GenBank/DDBJ whole genome shotgun (WGS) entry which is preliminary data.</text>
</comment>
<organism evidence="2 3">
    <name type="scientific">Smittium mucronatum</name>
    <dbReference type="NCBI Taxonomy" id="133383"/>
    <lineage>
        <taxon>Eukaryota</taxon>
        <taxon>Fungi</taxon>
        <taxon>Fungi incertae sedis</taxon>
        <taxon>Zoopagomycota</taxon>
        <taxon>Kickxellomycotina</taxon>
        <taxon>Harpellomycetes</taxon>
        <taxon>Harpellales</taxon>
        <taxon>Legeriomycetaceae</taxon>
        <taxon>Smittium</taxon>
    </lineage>
</organism>
<dbReference type="InterPro" id="IPR036875">
    <property type="entry name" value="Znf_CCHC_sf"/>
</dbReference>
<evidence type="ECO:0000256" key="1">
    <source>
        <dbReference type="SAM" id="MobiDB-lite"/>
    </source>
</evidence>
<evidence type="ECO:0000313" key="2">
    <source>
        <dbReference type="EMBL" id="OLY83292.1"/>
    </source>
</evidence>
<dbReference type="SUPFAM" id="SSF57756">
    <property type="entry name" value="Retrovirus zinc finger-like domains"/>
    <property type="match status" value="1"/>
</dbReference>
<name>A0A1R0H2C2_9FUNG</name>
<gene>
    <name evidence="2" type="ORF">AYI68_g2568</name>
</gene>
<evidence type="ECO:0000313" key="3">
    <source>
        <dbReference type="Proteomes" id="UP000187455"/>
    </source>
</evidence>
<protein>
    <recommendedName>
        <fullName evidence="4">CCHC-type domain-containing protein</fullName>
    </recommendedName>
</protein>
<sequence>MDIKVPLVCRGSHPVCKYCKEEGHWKHNCVETHGNIAGIAIKEKGTYENPTEVDGGAEGAQGDTLYHDILLSIKEDPKVKINQYESLKNNGITNPEVKDTTNITDRSDISENDKKYISKLPIIENENEIESEDEPRRKPSSYLDRSLSKKSNVRIALNERE</sequence>
<proteinExistence type="predicted"/>
<feature type="region of interest" description="Disordered" evidence="1">
    <location>
        <begin position="125"/>
        <end position="161"/>
    </location>
</feature>
<keyword evidence="3" id="KW-1185">Reference proteome</keyword>
<dbReference type="GO" id="GO:0003676">
    <property type="term" value="F:nucleic acid binding"/>
    <property type="evidence" value="ECO:0007669"/>
    <property type="project" value="InterPro"/>
</dbReference>